<name>A0ABV1HLU4_9FIRM</name>
<keyword evidence="3" id="KW-0732">Signal</keyword>
<comment type="similarity">
    <text evidence="1">Belongs to the UPF0065 (bug) family.</text>
</comment>
<organism evidence="4 5">
    <name type="scientific">Ventrimonas faecis</name>
    <dbReference type="NCBI Taxonomy" id="3133170"/>
    <lineage>
        <taxon>Bacteria</taxon>
        <taxon>Bacillati</taxon>
        <taxon>Bacillota</taxon>
        <taxon>Clostridia</taxon>
        <taxon>Lachnospirales</taxon>
        <taxon>Lachnospiraceae</taxon>
        <taxon>Ventrimonas</taxon>
    </lineage>
</organism>
<proteinExistence type="inferred from homology"/>
<evidence type="ECO:0000256" key="2">
    <source>
        <dbReference type="SAM" id="MobiDB-lite"/>
    </source>
</evidence>
<comment type="caution">
    <text evidence="4">The sequence shown here is derived from an EMBL/GenBank/DDBJ whole genome shotgun (WGS) entry which is preliminary data.</text>
</comment>
<protein>
    <submittedName>
        <fullName evidence="4">Tripartite tricarboxylate transporter substrate-binding protein</fullName>
    </submittedName>
</protein>
<dbReference type="Pfam" id="PF03401">
    <property type="entry name" value="TctC"/>
    <property type="match status" value="1"/>
</dbReference>
<reference evidence="4 5" key="1">
    <citation type="submission" date="2024-03" db="EMBL/GenBank/DDBJ databases">
        <title>Human intestinal bacterial collection.</title>
        <authorList>
            <person name="Pauvert C."/>
            <person name="Hitch T.C.A."/>
            <person name="Clavel T."/>
        </authorList>
    </citation>
    <scope>NUCLEOTIDE SEQUENCE [LARGE SCALE GENOMIC DNA]</scope>
    <source>
        <strain evidence="4 5">CLA-AP-H27</strain>
    </source>
</reference>
<evidence type="ECO:0000256" key="3">
    <source>
        <dbReference type="SAM" id="SignalP"/>
    </source>
</evidence>
<dbReference type="PANTHER" id="PTHR42928">
    <property type="entry name" value="TRICARBOXYLATE-BINDING PROTEIN"/>
    <property type="match status" value="1"/>
</dbReference>
<sequence>MKKQKMICWMLAAALGMGLTACSGAGNTSQSGTETEKQTTVEKSEAADGKDVTIESVWPKGSTVYFDVPAKAGGGTDLYARYLTQALGEVCPDVNFVVTNYDTTEVGREHTKTAKPDGKTLLVHHGGAMIEYMTGSSEVSPKDDYKTVGVVNVGGPQAIIARPDAPYSNLQELGDYIQANPSEVVIGCTLGGASQCMLYGVVSNIGDGYGELVNWVQCGSEADKLTQTASGSIDIANCSINNALSYEADGKLKILGTMAPTSATLENMSELVGEKLPETFKTTKEQGVNYSYDSSYYVWAPAELPDDIAVVINEQIMKCVDQQGFIDSMKQMVTYIDKRDLAATQKTFDDEWNTWSEIIEQMGIKIR</sequence>
<evidence type="ECO:0000313" key="4">
    <source>
        <dbReference type="EMBL" id="MEQ2563276.1"/>
    </source>
</evidence>
<dbReference type="PROSITE" id="PS51257">
    <property type="entry name" value="PROKAR_LIPOPROTEIN"/>
    <property type="match status" value="1"/>
</dbReference>
<dbReference type="PANTHER" id="PTHR42928:SF5">
    <property type="entry name" value="BLR1237 PROTEIN"/>
    <property type="match status" value="1"/>
</dbReference>
<feature type="compositionally biased region" description="Basic and acidic residues" evidence="2">
    <location>
        <begin position="34"/>
        <end position="48"/>
    </location>
</feature>
<dbReference type="InterPro" id="IPR042100">
    <property type="entry name" value="Bug_dom1"/>
</dbReference>
<dbReference type="Gene3D" id="3.40.190.150">
    <property type="entry name" value="Bordetella uptake gene, domain 1"/>
    <property type="match status" value="1"/>
</dbReference>
<dbReference type="Gene3D" id="3.40.190.10">
    <property type="entry name" value="Periplasmic binding protein-like II"/>
    <property type="match status" value="1"/>
</dbReference>
<dbReference type="Proteomes" id="UP001437460">
    <property type="component" value="Unassembled WGS sequence"/>
</dbReference>
<feature type="region of interest" description="Disordered" evidence="2">
    <location>
        <begin position="25"/>
        <end position="48"/>
    </location>
</feature>
<gene>
    <name evidence="4" type="ORF">WMO41_08905</name>
</gene>
<feature type="chain" id="PRO_5045335048" evidence="3">
    <location>
        <begin position="26"/>
        <end position="367"/>
    </location>
</feature>
<feature type="signal peptide" evidence="3">
    <location>
        <begin position="1"/>
        <end position="25"/>
    </location>
</feature>
<dbReference type="RefSeq" id="WP_349229454.1">
    <property type="nucleotide sequence ID" value="NZ_JBBMFJ010000016.1"/>
</dbReference>
<dbReference type="EMBL" id="JBBMFJ010000016">
    <property type="protein sequence ID" value="MEQ2563276.1"/>
    <property type="molecule type" value="Genomic_DNA"/>
</dbReference>
<keyword evidence="5" id="KW-1185">Reference proteome</keyword>
<evidence type="ECO:0000256" key="1">
    <source>
        <dbReference type="ARBA" id="ARBA00006987"/>
    </source>
</evidence>
<dbReference type="InterPro" id="IPR005064">
    <property type="entry name" value="BUG"/>
</dbReference>
<accession>A0ABV1HLU4</accession>
<evidence type="ECO:0000313" key="5">
    <source>
        <dbReference type="Proteomes" id="UP001437460"/>
    </source>
</evidence>